<accession>A0ABY6Z299</accession>
<gene>
    <name evidence="1" type="ORF">NZD86_00100</name>
</gene>
<dbReference type="EMBL" id="CP104064">
    <property type="protein sequence ID" value="WAH37024.1"/>
    <property type="molecule type" value="Genomic_DNA"/>
</dbReference>
<protein>
    <submittedName>
        <fullName evidence="1">Uncharacterized protein</fullName>
    </submittedName>
</protein>
<dbReference type="RefSeq" id="WP_268044455.1">
    <property type="nucleotide sequence ID" value="NZ_CP104064.1"/>
</dbReference>
<keyword evidence="2" id="KW-1185">Reference proteome</keyword>
<reference evidence="1" key="1">
    <citation type="submission" date="2022-08" db="EMBL/GenBank/DDBJ databases">
        <title>Alicyclobacillus dauci DSM2870, complete genome.</title>
        <authorList>
            <person name="Wang Q."/>
            <person name="Cai R."/>
            <person name="Wang Z."/>
        </authorList>
    </citation>
    <scope>NUCLEOTIDE SEQUENCE</scope>
    <source>
        <strain evidence="1">DSM 28700</strain>
    </source>
</reference>
<evidence type="ECO:0000313" key="1">
    <source>
        <dbReference type="EMBL" id="WAH37024.1"/>
    </source>
</evidence>
<sequence>MTSKAGIRLPLRAYADPALGLLQAGRRTNMRISHVNVQLSADDINGWITELAPDLKLRITDIKEDGVHGQLKILMWNIDFLARPHCYREREEVAVEISAHKLVPIPAAIVQRSLQEAMKDAPQGVDVLRQILKVHLPSILHPLGIALKVEDFTCREGHVVLNVADCELAFLKGKLPVPGKMG</sequence>
<evidence type="ECO:0000313" key="2">
    <source>
        <dbReference type="Proteomes" id="UP001164803"/>
    </source>
</evidence>
<name>A0ABY6Z299_9BACL</name>
<organism evidence="1 2">
    <name type="scientific">Alicyclobacillus dauci</name>
    <dbReference type="NCBI Taxonomy" id="1475485"/>
    <lineage>
        <taxon>Bacteria</taxon>
        <taxon>Bacillati</taxon>
        <taxon>Bacillota</taxon>
        <taxon>Bacilli</taxon>
        <taxon>Bacillales</taxon>
        <taxon>Alicyclobacillaceae</taxon>
        <taxon>Alicyclobacillus</taxon>
    </lineage>
</organism>
<proteinExistence type="predicted"/>
<dbReference type="Proteomes" id="UP001164803">
    <property type="component" value="Chromosome"/>
</dbReference>